<accession>A0A1R1ER38</accession>
<dbReference type="InterPro" id="IPR024562">
    <property type="entry name" value="YqhG"/>
</dbReference>
<reference evidence="1 2" key="1">
    <citation type="submission" date="2016-11" db="EMBL/GenBank/DDBJ databases">
        <title>Paenibacillus species isolates.</title>
        <authorList>
            <person name="Beno S.M."/>
        </authorList>
    </citation>
    <scope>NUCLEOTIDE SEQUENCE [LARGE SCALE GENOMIC DNA]</scope>
    <source>
        <strain evidence="1 2">FSL R5-0378</strain>
    </source>
</reference>
<protein>
    <submittedName>
        <fullName evidence="1">Uncharacterized protein</fullName>
    </submittedName>
</protein>
<comment type="caution">
    <text evidence="1">The sequence shown here is derived from an EMBL/GenBank/DDBJ whole genome shotgun (WGS) entry which is preliminary data.</text>
</comment>
<evidence type="ECO:0000313" key="1">
    <source>
        <dbReference type="EMBL" id="OMF54300.1"/>
    </source>
</evidence>
<evidence type="ECO:0000313" key="2">
    <source>
        <dbReference type="Proteomes" id="UP000187172"/>
    </source>
</evidence>
<organism evidence="1 2">
    <name type="scientific">Paenibacillus rhizosphaerae</name>
    <dbReference type="NCBI Taxonomy" id="297318"/>
    <lineage>
        <taxon>Bacteria</taxon>
        <taxon>Bacillati</taxon>
        <taxon>Bacillota</taxon>
        <taxon>Bacilli</taxon>
        <taxon>Bacillales</taxon>
        <taxon>Paenibacillaceae</taxon>
        <taxon>Paenibacillus</taxon>
    </lineage>
</organism>
<dbReference type="EMBL" id="MRTP01000003">
    <property type="protein sequence ID" value="OMF54300.1"/>
    <property type="molecule type" value="Genomic_DNA"/>
</dbReference>
<dbReference type="Pfam" id="PF11079">
    <property type="entry name" value="YqhG"/>
    <property type="match status" value="2"/>
</dbReference>
<dbReference type="STRING" id="297318.BK138_13985"/>
<sequence length="313" mass="35789">MSLSPQEVQKQVLTYLETTECSIIEKSPYHVTVKLSPQADKQLTNRPYYWGFIERTGAEPETLSYTFVFAPDQYNEQVAKTPPPSAQPQPQDSILSRYFGVNPAGPRIGPGRIPREDVTYGSSRLQQIWAIARQEGSCVYLFEQPGPLQRETLFSAPYEPWLGVCFKVEMTCDVKKEALHFIGISLVTGQIDQQFAQRLEKLQLGPRLPENIHIQPGSLSLAGAANLLEKHMKDQLAGEDYSWAEAARERLRDELAVIDMYYEDLLKETEEEKLTAIREQYDNRRSEMTWQYEPKVNLSAITCGLFHLRSIRP</sequence>
<dbReference type="RefSeq" id="WP_076170206.1">
    <property type="nucleotide sequence ID" value="NZ_MRTP01000003.1"/>
</dbReference>
<dbReference type="AlphaFoldDB" id="A0A1R1ER38"/>
<gene>
    <name evidence="1" type="ORF">BK138_13985</name>
</gene>
<keyword evidence="2" id="KW-1185">Reference proteome</keyword>
<dbReference type="Proteomes" id="UP000187172">
    <property type="component" value="Unassembled WGS sequence"/>
</dbReference>
<name>A0A1R1ER38_9BACL</name>
<proteinExistence type="predicted"/>